<evidence type="ECO:0000313" key="2">
    <source>
        <dbReference type="Proteomes" id="UP000499080"/>
    </source>
</evidence>
<dbReference type="Proteomes" id="UP000499080">
    <property type="component" value="Unassembled WGS sequence"/>
</dbReference>
<reference evidence="1 2" key="1">
    <citation type="journal article" date="2019" name="Sci. Rep.">
        <title>Orb-weaving spider Araneus ventricosus genome elucidates the spidroin gene catalogue.</title>
        <authorList>
            <person name="Kono N."/>
            <person name="Nakamura H."/>
            <person name="Ohtoshi R."/>
            <person name="Moran D.A.P."/>
            <person name="Shinohara A."/>
            <person name="Yoshida Y."/>
            <person name="Fujiwara M."/>
            <person name="Mori M."/>
            <person name="Tomita M."/>
            <person name="Arakawa K."/>
        </authorList>
    </citation>
    <scope>NUCLEOTIDE SEQUENCE [LARGE SCALE GENOMIC DNA]</scope>
</reference>
<organism evidence="1 2">
    <name type="scientific">Araneus ventricosus</name>
    <name type="common">Orbweaver spider</name>
    <name type="synonym">Epeira ventricosa</name>
    <dbReference type="NCBI Taxonomy" id="182803"/>
    <lineage>
        <taxon>Eukaryota</taxon>
        <taxon>Metazoa</taxon>
        <taxon>Ecdysozoa</taxon>
        <taxon>Arthropoda</taxon>
        <taxon>Chelicerata</taxon>
        <taxon>Arachnida</taxon>
        <taxon>Araneae</taxon>
        <taxon>Araneomorphae</taxon>
        <taxon>Entelegynae</taxon>
        <taxon>Araneoidea</taxon>
        <taxon>Araneidae</taxon>
        <taxon>Araneus</taxon>
    </lineage>
</organism>
<dbReference type="AlphaFoldDB" id="A0A4Y2G5A9"/>
<protein>
    <submittedName>
        <fullName evidence="1">Uncharacterized protein</fullName>
    </submittedName>
</protein>
<dbReference type="EMBL" id="BGPR01001193">
    <property type="protein sequence ID" value="GBM47808.1"/>
    <property type="molecule type" value="Genomic_DNA"/>
</dbReference>
<accession>A0A4Y2G5A9</accession>
<sequence>MDLSYGFMPDDYTRVSVDDKNHSTYSDELIKILSPKTFCHADIQISIAPQETKNITCERILYLDKLRKAANSKLLLYERLNNSGVLSSRSNLYEFLDRNHIFADLEHVIRKAQGELTSISACPITNCNKHSIKFLLPTTVLVKNIPLPKPPKIRLRNLNEEFEIVQKK</sequence>
<comment type="caution">
    <text evidence="1">The sequence shown here is derived from an EMBL/GenBank/DDBJ whole genome shotgun (WGS) entry which is preliminary data.</text>
</comment>
<evidence type="ECO:0000313" key="1">
    <source>
        <dbReference type="EMBL" id="GBM47808.1"/>
    </source>
</evidence>
<name>A0A4Y2G5A9_ARAVE</name>
<keyword evidence="2" id="KW-1185">Reference proteome</keyword>
<proteinExistence type="predicted"/>
<gene>
    <name evidence="1" type="ORF">AVEN_260085_1</name>
</gene>